<accession>A0ABV0QGK2</accession>
<gene>
    <name evidence="5" type="primary">ATP1A1_4</name>
    <name evidence="5" type="ORF">XENOCAPTIV_005048</name>
</gene>
<keyword evidence="2" id="KW-1133">Transmembrane helix</keyword>
<dbReference type="Gene3D" id="1.20.1110.10">
    <property type="entry name" value="Calcium-transporting ATPase, transmembrane domain"/>
    <property type="match status" value="2"/>
</dbReference>
<dbReference type="SUPFAM" id="SSF81665">
    <property type="entry name" value="Calcium ATPase, transmembrane domain M"/>
    <property type="match status" value="1"/>
</dbReference>
<keyword evidence="2" id="KW-0812">Transmembrane</keyword>
<evidence type="ECO:0000256" key="3">
    <source>
        <dbReference type="SAM" id="SignalP"/>
    </source>
</evidence>
<dbReference type="InterPro" id="IPR006068">
    <property type="entry name" value="ATPase_P-typ_cation-transptr_C"/>
</dbReference>
<feature type="transmembrane region" description="Helical" evidence="2">
    <location>
        <begin position="106"/>
        <end position="122"/>
    </location>
</feature>
<feature type="signal peptide" evidence="3">
    <location>
        <begin position="1"/>
        <end position="16"/>
    </location>
</feature>
<feature type="domain" description="Cation-transporting P-type ATPase C-terminal" evidence="4">
    <location>
        <begin position="51"/>
        <end position="129"/>
    </location>
</feature>
<dbReference type="PANTHER" id="PTHR43294">
    <property type="entry name" value="SODIUM/POTASSIUM-TRANSPORTING ATPASE SUBUNIT ALPHA"/>
    <property type="match status" value="1"/>
</dbReference>
<keyword evidence="1" id="KW-0460">Magnesium</keyword>
<evidence type="ECO:0000259" key="4">
    <source>
        <dbReference type="Pfam" id="PF00689"/>
    </source>
</evidence>
<feature type="chain" id="PRO_5045649710" evidence="3">
    <location>
        <begin position="17"/>
        <end position="174"/>
    </location>
</feature>
<comment type="caution">
    <text evidence="5">The sequence shown here is derived from an EMBL/GenBank/DDBJ whole genome shotgun (WGS) entry which is preliminary data.</text>
</comment>
<evidence type="ECO:0000313" key="6">
    <source>
        <dbReference type="Proteomes" id="UP001434883"/>
    </source>
</evidence>
<sequence>MIQALAGFFTYFVILAENGFLPSTLVGIRVSWDNKYINDLEDSYGQQWVSHFVFLNLTSHNLLISCLLHFRNKILIFGLFEETALAAFLSYCPGMDVALRMYPLKPNWWFCAFPYSLLIFIYDEIRKLILRRSPGGESGTFVVIFLSIYDEQIILGVLFSPGVFIFYQHLRIFI</sequence>
<dbReference type="Proteomes" id="UP001434883">
    <property type="component" value="Unassembled WGS sequence"/>
</dbReference>
<organism evidence="5 6">
    <name type="scientific">Xenoophorus captivus</name>
    <dbReference type="NCBI Taxonomy" id="1517983"/>
    <lineage>
        <taxon>Eukaryota</taxon>
        <taxon>Metazoa</taxon>
        <taxon>Chordata</taxon>
        <taxon>Craniata</taxon>
        <taxon>Vertebrata</taxon>
        <taxon>Euteleostomi</taxon>
        <taxon>Actinopterygii</taxon>
        <taxon>Neopterygii</taxon>
        <taxon>Teleostei</taxon>
        <taxon>Neoteleostei</taxon>
        <taxon>Acanthomorphata</taxon>
        <taxon>Ovalentaria</taxon>
        <taxon>Atherinomorphae</taxon>
        <taxon>Cyprinodontiformes</taxon>
        <taxon>Goodeidae</taxon>
        <taxon>Xenoophorus</taxon>
    </lineage>
</organism>
<evidence type="ECO:0000256" key="1">
    <source>
        <dbReference type="ARBA" id="ARBA00022842"/>
    </source>
</evidence>
<proteinExistence type="predicted"/>
<evidence type="ECO:0000256" key="2">
    <source>
        <dbReference type="SAM" id="Phobius"/>
    </source>
</evidence>
<evidence type="ECO:0000313" key="5">
    <source>
        <dbReference type="EMBL" id="MEQ2194944.1"/>
    </source>
</evidence>
<dbReference type="EMBL" id="JAHRIN010009948">
    <property type="protein sequence ID" value="MEQ2194944.1"/>
    <property type="molecule type" value="Genomic_DNA"/>
</dbReference>
<feature type="transmembrane region" description="Helical" evidence="2">
    <location>
        <begin position="142"/>
        <end position="167"/>
    </location>
</feature>
<keyword evidence="3" id="KW-0732">Signal</keyword>
<dbReference type="InterPro" id="IPR023298">
    <property type="entry name" value="ATPase_P-typ_TM_dom_sf"/>
</dbReference>
<keyword evidence="2" id="KW-0472">Membrane</keyword>
<feature type="transmembrane region" description="Helical" evidence="2">
    <location>
        <begin position="51"/>
        <end position="70"/>
    </location>
</feature>
<reference evidence="5 6" key="1">
    <citation type="submission" date="2021-06" db="EMBL/GenBank/DDBJ databases">
        <authorList>
            <person name="Palmer J.M."/>
        </authorList>
    </citation>
    <scope>NUCLEOTIDE SEQUENCE [LARGE SCALE GENOMIC DNA]</scope>
    <source>
        <strain evidence="5 6">XC_2019</strain>
        <tissue evidence="5">Muscle</tissue>
    </source>
</reference>
<protein>
    <submittedName>
        <fullName evidence="5">Sodium/potassium-transporting ATPase subunit alpha-1</fullName>
    </submittedName>
</protein>
<dbReference type="PANTHER" id="PTHR43294:SF9">
    <property type="entry name" value="SODIUM_POTASSIUM-TRANSPORTING ATPASE SUBUNIT ALPHA-1"/>
    <property type="match status" value="1"/>
</dbReference>
<dbReference type="Pfam" id="PF00689">
    <property type="entry name" value="Cation_ATPase_C"/>
    <property type="match status" value="1"/>
</dbReference>
<dbReference type="InterPro" id="IPR050510">
    <property type="entry name" value="Cation_transp_ATPase_P-type"/>
</dbReference>
<keyword evidence="6" id="KW-1185">Reference proteome</keyword>
<name>A0ABV0QGK2_9TELE</name>